<dbReference type="AlphaFoldDB" id="A0ABD2ML28"/>
<gene>
    <name evidence="2" type="ORF">HHI36_011199</name>
</gene>
<sequence length="190" mass="22334">MRHGFSLANQKLIGVVILTFYLQANLSYALPEDATMFSKSDDDNLPMSSDLVKRNWDKNLKMWGKRAWSNLHGGWGVKRSIPDEFDPDFQMAEKRSWENLRNGWGKRRITPEDLTPQELSLLESEYPDNENLFEYNDDEKRSWNQLNNGWGKRNKWSEFRGAWGKRGPDPAWNNLKGIWGKRSYSDKVLF</sequence>
<accession>A0ABD2ML28</accession>
<keyword evidence="3" id="KW-1185">Reference proteome</keyword>
<evidence type="ECO:0000256" key="1">
    <source>
        <dbReference type="SAM" id="SignalP"/>
    </source>
</evidence>
<keyword evidence="1" id="KW-0732">Signal</keyword>
<feature type="signal peptide" evidence="1">
    <location>
        <begin position="1"/>
        <end position="29"/>
    </location>
</feature>
<name>A0ABD2ML28_9CUCU</name>
<dbReference type="EMBL" id="JABFTP020000001">
    <property type="protein sequence ID" value="KAL3267058.1"/>
    <property type="molecule type" value="Genomic_DNA"/>
</dbReference>
<protein>
    <submittedName>
        <fullName evidence="2">Uncharacterized protein</fullName>
    </submittedName>
</protein>
<evidence type="ECO:0000313" key="3">
    <source>
        <dbReference type="Proteomes" id="UP001516400"/>
    </source>
</evidence>
<feature type="chain" id="PRO_5044762830" evidence="1">
    <location>
        <begin position="30"/>
        <end position="190"/>
    </location>
</feature>
<dbReference type="Proteomes" id="UP001516400">
    <property type="component" value="Unassembled WGS sequence"/>
</dbReference>
<reference evidence="2 3" key="1">
    <citation type="journal article" date="2021" name="BMC Biol.">
        <title>Horizontally acquired antibacterial genes associated with adaptive radiation of ladybird beetles.</title>
        <authorList>
            <person name="Li H.S."/>
            <person name="Tang X.F."/>
            <person name="Huang Y.H."/>
            <person name="Xu Z.Y."/>
            <person name="Chen M.L."/>
            <person name="Du X.Y."/>
            <person name="Qiu B.Y."/>
            <person name="Chen P.T."/>
            <person name="Zhang W."/>
            <person name="Slipinski A."/>
            <person name="Escalona H.E."/>
            <person name="Waterhouse R.M."/>
            <person name="Zwick A."/>
            <person name="Pang H."/>
        </authorList>
    </citation>
    <scope>NUCLEOTIDE SEQUENCE [LARGE SCALE GENOMIC DNA]</scope>
    <source>
        <strain evidence="2">SYSU2018</strain>
    </source>
</reference>
<proteinExistence type="predicted"/>
<evidence type="ECO:0000313" key="2">
    <source>
        <dbReference type="EMBL" id="KAL3267058.1"/>
    </source>
</evidence>
<comment type="caution">
    <text evidence="2">The sequence shown here is derived from an EMBL/GenBank/DDBJ whole genome shotgun (WGS) entry which is preliminary data.</text>
</comment>
<organism evidence="2 3">
    <name type="scientific">Cryptolaemus montrouzieri</name>
    <dbReference type="NCBI Taxonomy" id="559131"/>
    <lineage>
        <taxon>Eukaryota</taxon>
        <taxon>Metazoa</taxon>
        <taxon>Ecdysozoa</taxon>
        <taxon>Arthropoda</taxon>
        <taxon>Hexapoda</taxon>
        <taxon>Insecta</taxon>
        <taxon>Pterygota</taxon>
        <taxon>Neoptera</taxon>
        <taxon>Endopterygota</taxon>
        <taxon>Coleoptera</taxon>
        <taxon>Polyphaga</taxon>
        <taxon>Cucujiformia</taxon>
        <taxon>Coccinelloidea</taxon>
        <taxon>Coccinellidae</taxon>
        <taxon>Scymninae</taxon>
        <taxon>Scymnini</taxon>
        <taxon>Cryptolaemus</taxon>
    </lineage>
</organism>